<evidence type="ECO:0000256" key="3">
    <source>
        <dbReference type="ARBA" id="ARBA00022475"/>
    </source>
</evidence>
<dbReference type="PANTHER" id="PTHR43744">
    <property type="entry name" value="ABC TRANSPORTER PERMEASE PROTEIN MG189-RELATED-RELATED"/>
    <property type="match status" value="1"/>
</dbReference>
<dbReference type="InterPro" id="IPR000515">
    <property type="entry name" value="MetI-like"/>
</dbReference>
<evidence type="ECO:0000259" key="8">
    <source>
        <dbReference type="PROSITE" id="PS50928"/>
    </source>
</evidence>
<feature type="transmembrane region" description="Helical" evidence="7">
    <location>
        <begin position="117"/>
        <end position="141"/>
    </location>
</feature>
<proteinExistence type="inferred from homology"/>
<dbReference type="Gene3D" id="1.10.3720.10">
    <property type="entry name" value="MetI-like"/>
    <property type="match status" value="1"/>
</dbReference>
<dbReference type="PANTHER" id="PTHR43744:SF8">
    <property type="entry name" value="SN-GLYCEROL-3-PHOSPHATE TRANSPORT SYSTEM PERMEASE PROTEIN UGPE"/>
    <property type="match status" value="1"/>
</dbReference>
<dbReference type="CDD" id="cd06261">
    <property type="entry name" value="TM_PBP2"/>
    <property type="match status" value="1"/>
</dbReference>
<feature type="transmembrane region" description="Helical" evidence="7">
    <location>
        <begin position="153"/>
        <end position="172"/>
    </location>
</feature>
<dbReference type="PROSITE" id="PS50928">
    <property type="entry name" value="ABC_TM1"/>
    <property type="match status" value="1"/>
</dbReference>
<dbReference type="GO" id="GO:0005886">
    <property type="term" value="C:plasma membrane"/>
    <property type="evidence" value="ECO:0007669"/>
    <property type="project" value="UniProtKB-SubCell"/>
</dbReference>
<evidence type="ECO:0000256" key="5">
    <source>
        <dbReference type="ARBA" id="ARBA00022989"/>
    </source>
</evidence>
<organism evidence="9 10">
    <name type="scientific">Candidatus Mediterraneibacter faecavium</name>
    <dbReference type="NCBI Taxonomy" id="2838668"/>
    <lineage>
        <taxon>Bacteria</taxon>
        <taxon>Bacillati</taxon>
        <taxon>Bacillota</taxon>
        <taxon>Clostridia</taxon>
        <taxon>Lachnospirales</taxon>
        <taxon>Lachnospiraceae</taxon>
        <taxon>Mediterraneibacter</taxon>
    </lineage>
</organism>
<evidence type="ECO:0000256" key="4">
    <source>
        <dbReference type="ARBA" id="ARBA00022692"/>
    </source>
</evidence>
<comment type="subcellular location">
    <subcellularLocation>
        <location evidence="1 7">Cell membrane</location>
        <topology evidence="1 7">Multi-pass membrane protein</topology>
    </subcellularLocation>
</comment>
<reference evidence="9" key="2">
    <citation type="submission" date="2021-04" db="EMBL/GenBank/DDBJ databases">
        <authorList>
            <person name="Gilroy R."/>
        </authorList>
    </citation>
    <scope>NUCLEOTIDE SEQUENCE</scope>
    <source>
        <strain evidence="9">CHK196-7946</strain>
    </source>
</reference>
<sequence length="286" mass="32090">MAAGKGKTNSAHKTKRAGHIGLVIVGIILGCIFLFPIYILILNSFKNTKGIFTDVLGFPNSETFTLENYPNAFESLEYFRSFLNSFLITVIASLLILLISSMAAWVLVRYKTKTSKVIFLLFAAAMLIPFQCVMLPLVGFASRINLMNPVGLIFMYMGFGTSMSIVMFHGFIKNIPEELEEAATIDGCGGFRLFFTIVVPLMRTILITVEVLNVMWIWNDYLLPSLIINKPGWQTLPLKTYLFFGQFAKRWDLASAGLIMCIIPIIIFYLLCQKYIVKGITDGAIK</sequence>
<comment type="caution">
    <text evidence="9">The sequence shown here is derived from an EMBL/GenBank/DDBJ whole genome shotgun (WGS) entry which is preliminary data.</text>
</comment>
<keyword evidence="5 7" id="KW-1133">Transmembrane helix</keyword>
<evidence type="ECO:0000256" key="6">
    <source>
        <dbReference type="ARBA" id="ARBA00023136"/>
    </source>
</evidence>
<feature type="domain" description="ABC transmembrane type-1" evidence="8">
    <location>
        <begin position="82"/>
        <end position="272"/>
    </location>
</feature>
<comment type="similarity">
    <text evidence="7">Belongs to the binding-protein-dependent transport system permease family.</text>
</comment>
<dbReference type="AlphaFoldDB" id="A0A9D2QAL7"/>
<dbReference type="EMBL" id="DWVY01000058">
    <property type="protein sequence ID" value="HJC75586.1"/>
    <property type="molecule type" value="Genomic_DNA"/>
</dbReference>
<protein>
    <submittedName>
        <fullName evidence="9">Carbohydrate ABC transporter permease</fullName>
    </submittedName>
</protein>
<gene>
    <name evidence="9" type="ORF">H9697_11720</name>
</gene>
<feature type="transmembrane region" description="Helical" evidence="7">
    <location>
        <begin position="193"/>
        <end position="218"/>
    </location>
</feature>
<accession>A0A9D2QAL7</accession>
<evidence type="ECO:0000256" key="1">
    <source>
        <dbReference type="ARBA" id="ARBA00004651"/>
    </source>
</evidence>
<dbReference type="SUPFAM" id="SSF161098">
    <property type="entry name" value="MetI-like"/>
    <property type="match status" value="1"/>
</dbReference>
<reference evidence="9" key="1">
    <citation type="journal article" date="2021" name="PeerJ">
        <title>Extensive microbial diversity within the chicken gut microbiome revealed by metagenomics and culture.</title>
        <authorList>
            <person name="Gilroy R."/>
            <person name="Ravi A."/>
            <person name="Getino M."/>
            <person name="Pursley I."/>
            <person name="Horton D.L."/>
            <person name="Alikhan N.F."/>
            <person name="Baker D."/>
            <person name="Gharbi K."/>
            <person name="Hall N."/>
            <person name="Watson M."/>
            <person name="Adriaenssens E.M."/>
            <person name="Foster-Nyarko E."/>
            <person name="Jarju S."/>
            <person name="Secka A."/>
            <person name="Antonio M."/>
            <person name="Oren A."/>
            <person name="Chaudhuri R.R."/>
            <person name="La Ragione R."/>
            <person name="Hildebrand F."/>
            <person name="Pallen M.J."/>
        </authorList>
    </citation>
    <scope>NUCLEOTIDE SEQUENCE</scope>
    <source>
        <strain evidence="9">CHK196-7946</strain>
    </source>
</reference>
<dbReference type="InterPro" id="IPR035906">
    <property type="entry name" value="MetI-like_sf"/>
</dbReference>
<keyword evidence="3" id="KW-1003">Cell membrane</keyword>
<dbReference type="PROSITE" id="PS51257">
    <property type="entry name" value="PROKAR_LIPOPROTEIN"/>
    <property type="match status" value="1"/>
</dbReference>
<keyword evidence="2 7" id="KW-0813">Transport</keyword>
<keyword evidence="6 7" id="KW-0472">Membrane</keyword>
<dbReference type="Pfam" id="PF00528">
    <property type="entry name" value="BPD_transp_1"/>
    <property type="match status" value="1"/>
</dbReference>
<evidence type="ECO:0000256" key="2">
    <source>
        <dbReference type="ARBA" id="ARBA00022448"/>
    </source>
</evidence>
<dbReference type="Proteomes" id="UP000823902">
    <property type="component" value="Unassembled WGS sequence"/>
</dbReference>
<feature type="transmembrane region" description="Helical" evidence="7">
    <location>
        <begin position="86"/>
        <end position="108"/>
    </location>
</feature>
<feature type="transmembrane region" description="Helical" evidence="7">
    <location>
        <begin position="253"/>
        <end position="272"/>
    </location>
</feature>
<dbReference type="GO" id="GO:0055085">
    <property type="term" value="P:transmembrane transport"/>
    <property type="evidence" value="ECO:0007669"/>
    <property type="project" value="InterPro"/>
</dbReference>
<evidence type="ECO:0000313" key="9">
    <source>
        <dbReference type="EMBL" id="HJC75586.1"/>
    </source>
</evidence>
<keyword evidence="4 7" id="KW-0812">Transmembrane</keyword>
<feature type="transmembrane region" description="Helical" evidence="7">
    <location>
        <begin position="20"/>
        <end position="41"/>
    </location>
</feature>
<evidence type="ECO:0000256" key="7">
    <source>
        <dbReference type="RuleBase" id="RU363032"/>
    </source>
</evidence>
<evidence type="ECO:0000313" key="10">
    <source>
        <dbReference type="Proteomes" id="UP000823902"/>
    </source>
</evidence>
<name>A0A9D2QAL7_9FIRM</name>